<gene>
    <name evidence="3" type="ORF">EDD68_12536</name>
</gene>
<dbReference type="EMBL" id="SMAN01000025">
    <property type="protein sequence ID" value="TCT18025.1"/>
    <property type="molecule type" value="Genomic_DNA"/>
</dbReference>
<proteinExistence type="predicted"/>
<name>A0A4R3MQ71_9BACI</name>
<dbReference type="Pfam" id="PF00188">
    <property type="entry name" value="CAP"/>
    <property type="match status" value="1"/>
</dbReference>
<dbReference type="InterPro" id="IPR014258">
    <property type="entry name" value="CAP_domain_YkwD-like"/>
</dbReference>
<protein>
    <submittedName>
        <fullName evidence="3">Spore coat assembly protein SafA/uncharacterized YkwD family protein</fullName>
    </submittedName>
</protein>
<dbReference type="InterPro" id="IPR018392">
    <property type="entry name" value="LysM"/>
</dbReference>
<dbReference type="InterPro" id="IPR036779">
    <property type="entry name" value="LysM_dom_sf"/>
</dbReference>
<dbReference type="PANTHER" id="PTHR31157">
    <property type="entry name" value="SCP DOMAIN-CONTAINING PROTEIN"/>
    <property type="match status" value="1"/>
</dbReference>
<reference evidence="3 4" key="1">
    <citation type="submission" date="2019-03" db="EMBL/GenBank/DDBJ databases">
        <title>Genomic Encyclopedia of Type Strains, Phase IV (KMG-IV): sequencing the most valuable type-strain genomes for metagenomic binning, comparative biology and taxonomic classification.</title>
        <authorList>
            <person name="Goeker M."/>
        </authorList>
    </citation>
    <scope>NUCLEOTIDE SEQUENCE [LARGE SCALE GENOMIC DNA]</scope>
    <source>
        <strain evidence="3 4">DSM 25894</strain>
    </source>
</reference>
<dbReference type="CDD" id="cd05379">
    <property type="entry name" value="CAP_bacterial"/>
    <property type="match status" value="1"/>
</dbReference>
<keyword evidence="1" id="KW-0732">Signal</keyword>
<dbReference type="SMART" id="SM00257">
    <property type="entry name" value="LysM"/>
    <property type="match status" value="1"/>
</dbReference>
<evidence type="ECO:0000259" key="2">
    <source>
        <dbReference type="PROSITE" id="PS51782"/>
    </source>
</evidence>
<dbReference type="PANTHER" id="PTHR31157:SF1">
    <property type="entry name" value="SCP DOMAIN-CONTAINING PROTEIN"/>
    <property type="match status" value="1"/>
</dbReference>
<evidence type="ECO:0000256" key="1">
    <source>
        <dbReference type="SAM" id="SignalP"/>
    </source>
</evidence>
<dbReference type="PROSITE" id="PS51782">
    <property type="entry name" value="LYSM"/>
    <property type="match status" value="1"/>
</dbReference>
<dbReference type="Pfam" id="PF01476">
    <property type="entry name" value="LysM"/>
    <property type="match status" value="1"/>
</dbReference>
<sequence>MKKILTAFGSLLILFSFIHHVHVSAQTTATYTVQPGDSLWKISQRYQIGLSEIIDANPQFENPDLIYPGDKVYVPLITEVKSIERQVVDLTNEERTKRGLKPLQLDWQLARVARYKSADMRDQGYFSHQSPTYGSPFTMMKNFNISYRRAAENIAAGQRTPGQVVQAWMNSSGHRQNILDPNMTHIGVGYAKGGSYGHYWTQMFIQK</sequence>
<dbReference type="RefSeq" id="WP_132372852.1">
    <property type="nucleotide sequence ID" value="NZ_SMAN01000025.1"/>
</dbReference>
<evidence type="ECO:0000313" key="4">
    <source>
        <dbReference type="Proteomes" id="UP000294650"/>
    </source>
</evidence>
<feature type="chain" id="PRO_5020601594" evidence="1">
    <location>
        <begin position="26"/>
        <end position="207"/>
    </location>
</feature>
<dbReference type="NCBIfam" id="TIGR02909">
    <property type="entry name" value="spore_YkwD"/>
    <property type="match status" value="1"/>
</dbReference>
<dbReference type="Gene3D" id="3.10.350.10">
    <property type="entry name" value="LysM domain"/>
    <property type="match status" value="1"/>
</dbReference>
<dbReference type="InterPro" id="IPR014044">
    <property type="entry name" value="CAP_dom"/>
</dbReference>
<dbReference type="InterPro" id="IPR014248">
    <property type="entry name" value="Spore_coat_assembly_SafA"/>
</dbReference>
<organism evidence="3 4">
    <name type="scientific">Melghiribacillus thermohalophilus</name>
    <dbReference type="NCBI Taxonomy" id="1324956"/>
    <lineage>
        <taxon>Bacteria</taxon>
        <taxon>Bacillati</taxon>
        <taxon>Bacillota</taxon>
        <taxon>Bacilli</taxon>
        <taxon>Bacillales</taxon>
        <taxon>Bacillaceae</taxon>
        <taxon>Melghiribacillus</taxon>
    </lineage>
</organism>
<feature type="domain" description="LysM" evidence="2">
    <location>
        <begin position="29"/>
        <end position="74"/>
    </location>
</feature>
<keyword evidence="4" id="KW-1185">Reference proteome</keyword>
<dbReference type="SUPFAM" id="SSF54106">
    <property type="entry name" value="LysM domain"/>
    <property type="match status" value="1"/>
</dbReference>
<dbReference type="Proteomes" id="UP000294650">
    <property type="component" value="Unassembled WGS sequence"/>
</dbReference>
<dbReference type="SUPFAM" id="SSF55797">
    <property type="entry name" value="PR-1-like"/>
    <property type="match status" value="1"/>
</dbReference>
<dbReference type="CDD" id="cd00118">
    <property type="entry name" value="LysM"/>
    <property type="match status" value="1"/>
</dbReference>
<dbReference type="OrthoDB" id="9783944at2"/>
<comment type="caution">
    <text evidence="3">The sequence shown here is derived from an EMBL/GenBank/DDBJ whole genome shotgun (WGS) entry which is preliminary data.</text>
</comment>
<accession>A0A4R3MQ71</accession>
<dbReference type="NCBIfam" id="TIGR02899">
    <property type="entry name" value="spore_safA"/>
    <property type="match status" value="1"/>
</dbReference>
<evidence type="ECO:0000313" key="3">
    <source>
        <dbReference type="EMBL" id="TCT18025.1"/>
    </source>
</evidence>
<dbReference type="AlphaFoldDB" id="A0A4R3MQ71"/>
<feature type="signal peptide" evidence="1">
    <location>
        <begin position="1"/>
        <end position="25"/>
    </location>
</feature>
<dbReference type="Gene3D" id="3.40.33.10">
    <property type="entry name" value="CAP"/>
    <property type="match status" value="1"/>
</dbReference>
<dbReference type="InterPro" id="IPR035940">
    <property type="entry name" value="CAP_sf"/>
</dbReference>